<accession>X0Y276</accession>
<dbReference type="Gene3D" id="3.40.50.1370">
    <property type="entry name" value="Aspartate/ornithine carbamoyltransferase"/>
    <property type="match status" value="1"/>
</dbReference>
<name>X0Y276_9ZZZZ</name>
<feature type="non-terminal residue" evidence="4">
    <location>
        <position position="82"/>
    </location>
</feature>
<feature type="domain" description="Aspartate/ornithine carbamoyltransferase carbamoyl-P binding" evidence="3">
    <location>
        <begin position="32"/>
        <end position="82"/>
    </location>
</feature>
<dbReference type="GO" id="GO:0016743">
    <property type="term" value="F:carboxyl- or carbamoyltransferase activity"/>
    <property type="evidence" value="ECO:0007669"/>
    <property type="project" value="InterPro"/>
</dbReference>
<comment type="caution">
    <text evidence="4">The sequence shown here is derived from an EMBL/GenBank/DDBJ whole genome shotgun (WGS) entry which is preliminary data.</text>
</comment>
<keyword evidence="1" id="KW-0808">Transferase</keyword>
<dbReference type="EMBL" id="BARS01053774">
    <property type="protein sequence ID" value="GAG42863.1"/>
    <property type="molecule type" value="Genomic_DNA"/>
</dbReference>
<organism evidence="4">
    <name type="scientific">marine sediment metagenome</name>
    <dbReference type="NCBI Taxonomy" id="412755"/>
    <lineage>
        <taxon>unclassified sequences</taxon>
        <taxon>metagenomes</taxon>
        <taxon>ecological metagenomes</taxon>
    </lineage>
</organism>
<evidence type="ECO:0000256" key="2">
    <source>
        <dbReference type="SAM" id="MobiDB-lite"/>
    </source>
</evidence>
<dbReference type="InterPro" id="IPR036901">
    <property type="entry name" value="Asp/Orn_carbamoylTrfase_sf"/>
</dbReference>
<dbReference type="SUPFAM" id="SSF53671">
    <property type="entry name" value="Aspartate/ornithine carbamoyltransferase"/>
    <property type="match status" value="1"/>
</dbReference>
<sequence length="82" mass="9359">MKTAPKDSSEKAKKTRAKSRKAIDGDFVWTRKHLLGLEGLSSEELFHIFHTAEQFQQVSQRSIKKVPALRGRVVVNLFFESS</sequence>
<evidence type="ECO:0000313" key="4">
    <source>
        <dbReference type="EMBL" id="GAG42863.1"/>
    </source>
</evidence>
<feature type="compositionally biased region" description="Basic and acidic residues" evidence="2">
    <location>
        <begin position="1"/>
        <end position="12"/>
    </location>
</feature>
<dbReference type="GO" id="GO:0006520">
    <property type="term" value="P:amino acid metabolic process"/>
    <property type="evidence" value="ECO:0007669"/>
    <property type="project" value="InterPro"/>
</dbReference>
<dbReference type="Pfam" id="PF02729">
    <property type="entry name" value="OTCace_N"/>
    <property type="match status" value="1"/>
</dbReference>
<evidence type="ECO:0000256" key="1">
    <source>
        <dbReference type="ARBA" id="ARBA00022679"/>
    </source>
</evidence>
<gene>
    <name evidence="4" type="ORF">S01H1_79726</name>
</gene>
<proteinExistence type="predicted"/>
<dbReference type="GO" id="GO:0016597">
    <property type="term" value="F:amino acid binding"/>
    <property type="evidence" value="ECO:0007669"/>
    <property type="project" value="InterPro"/>
</dbReference>
<reference evidence="4" key="1">
    <citation type="journal article" date="2014" name="Front. Microbiol.">
        <title>High frequency of phylogenetically diverse reductive dehalogenase-homologous genes in deep subseafloor sedimentary metagenomes.</title>
        <authorList>
            <person name="Kawai M."/>
            <person name="Futagami T."/>
            <person name="Toyoda A."/>
            <person name="Takaki Y."/>
            <person name="Nishi S."/>
            <person name="Hori S."/>
            <person name="Arai W."/>
            <person name="Tsubouchi T."/>
            <person name="Morono Y."/>
            <person name="Uchiyama I."/>
            <person name="Ito T."/>
            <person name="Fujiyama A."/>
            <person name="Inagaki F."/>
            <person name="Takami H."/>
        </authorList>
    </citation>
    <scope>NUCLEOTIDE SEQUENCE</scope>
    <source>
        <strain evidence="4">Expedition CK06-06</strain>
    </source>
</reference>
<dbReference type="InterPro" id="IPR006132">
    <property type="entry name" value="Asp/Orn_carbamoyltranf_P-bd"/>
</dbReference>
<protein>
    <recommendedName>
        <fullName evidence="3">Aspartate/ornithine carbamoyltransferase carbamoyl-P binding domain-containing protein</fullName>
    </recommendedName>
</protein>
<evidence type="ECO:0000259" key="3">
    <source>
        <dbReference type="Pfam" id="PF02729"/>
    </source>
</evidence>
<feature type="region of interest" description="Disordered" evidence="2">
    <location>
        <begin position="1"/>
        <end position="20"/>
    </location>
</feature>
<dbReference type="AlphaFoldDB" id="X0Y276"/>